<dbReference type="Gene3D" id="3.20.20.140">
    <property type="entry name" value="Metal-dependent hydrolases"/>
    <property type="match status" value="1"/>
</dbReference>
<keyword evidence="2" id="KW-1185">Reference proteome</keyword>
<evidence type="ECO:0000313" key="2">
    <source>
        <dbReference type="Proteomes" id="UP000043763"/>
    </source>
</evidence>
<dbReference type="RefSeq" id="WP_048595580.1">
    <property type="nucleotide sequence ID" value="NZ_CVLB01000002.1"/>
</dbReference>
<sequence length="497" mass="57319">MRHLKLFTDLHSNLHHEQIHELEKWYNHAKEMLDFWAVVYYPYHVVKTEGGMPVETIHSDEIIKKDWEYIRNFLKEHNDPNFPVFLAYEWQGNGEDGDHNVFFLDDGEPIFPLTYKELCDQLPKTAIAIPHHVGYLKGFRGKNWDTHNEEVSPVVEIFSSHGSSESAFTDLPMVRHIHMGPRTGGGTVFDGLNRGYKFGIIASGDNHVVSTMYEHGFACIKAKSKSKNDIWEAIKNREVYAVTSSKILLDYDYKENTHNVEVYASDAVSRIELIKNGNVHQTYVHNGTWEEKELGDTVKFKFKIEFGWGPDTKIFEDISSKVWDVELQTSGKIVSVEKCFSTFGQHLEWDNKSNKCKFTLTSHKNTQSGKWMGPSPITNEAVIFEIEDNINSDLILNINGKEFKKKISDILANTDLIVFLDEAKKLVLERYNLKEFYRGDPFYQNAYKVRLLKGAPEMAYKVNCSFKTDKTNIGDYYLVKVIQRDGAVAWSSPIWIS</sequence>
<organism evidence="1 2">
    <name type="scientific">Brachyspira suanatina</name>
    <dbReference type="NCBI Taxonomy" id="381802"/>
    <lineage>
        <taxon>Bacteria</taxon>
        <taxon>Pseudomonadati</taxon>
        <taxon>Spirochaetota</taxon>
        <taxon>Spirochaetia</taxon>
        <taxon>Brachyspirales</taxon>
        <taxon>Brachyspiraceae</taxon>
        <taxon>Brachyspira</taxon>
    </lineage>
</organism>
<protein>
    <recommendedName>
        <fullName evidence="3">DUF3604 domain-containing protein</fullName>
    </recommendedName>
</protein>
<dbReference type="Proteomes" id="UP000043763">
    <property type="component" value="Unassembled WGS sequence"/>
</dbReference>
<reference evidence="2" key="1">
    <citation type="submission" date="2015-04" db="EMBL/GenBank/DDBJ databases">
        <authorList>
            <person name="Mushtaq Mamoona"/>
        </authorList>
    </citation>
    <scope>NUCLEOTIDE SEQUENCE [LARGE SCALE GENOMIC DNA]</scope>
    <source>
        <strain evidence="2">AN4859/03</strain>
    </source>
</reference>
<dbReference type="InterPro" id="IPR016195">
    <property type="entry name" value="Pol/histidinol_Pase-like"/>
</dbReference>
<proteinExistence type="predicted"/>
<evidence type="ECO:0000313" key="1">
    <source>
        <dbReference type="EMBL" id="CRF34945.1"/>
    </source>
</evidence>
<dbReference type="OrthoDB" id="543560at2"/>
<dbReference type="SUPFAM" id="SSF89550">
    <property type="entry name" value="PHP domain-like"/>
    <property type="match status" value="1"/>
</dbReference>
<name>A0A0G4K9P7_9SPIR</name>
<accession>A0A0G4K9P7</accession>
<evidence type="ECO:0008006" key="3">
    <source>
        <dbReference type="Google" id="ProtNLM"/>
    </source>
</evidence>
<gene>
    <name evidence="1" type="ORF">BRSU_2353</name>
</gene>
<dbReference type="AlphaFoldDB" id="A0A0G4K9P7"/>
<dbReference type="EMBL" id="CVLB01000002">
    <property type="protein sequence ID" value="CRF34945.1"/>
    <property type="molecule type" value="Genomic_DNA"/>
</dbReference>